<gene>
    <name evidence="8" type="primary">mvhA-1</name>
    <name evidence="8" type="ordered locus">Mtc_0109</name>
</gene>
<evidence type="ECO:0000256" key="1">
    <source>
        <dbReference type="ARBA" id="ARBA00001967"/>
    </source>
</evidence>
<dbReference type="eggNOG" id="arCOG01549">
    <property type="taxonomic scope" value="Archaea"/>
</dbReference>
<accession>H8I6J0</accession>
<dbReference type="InterPro" id="IPR018194">
    <property type="entry name" value="Ni-dep_hyd_lsu_Ni_BS"/>
</dbReference>
<dbReference type="Gene3D" id="1.10.645.10">
    <property type="entry name" value="Cytochrome-c3 Hydrogenase, chain B"/>
    <property type="match status" value="1"/>
</dbReference>
<sequence>MKKLTISPLTRIEGHASVTINLNDKGEVADAHFHATELRGFEKFLEGAAVEEAPRITPRICGICPTAHHLASAKAVDEIFGAQIPETAVKLRRLLAMGQLIHSHALHLFMLSLPDYILGPDYNPALRNVVGLVQANPELARMAIEGRKIGQRITEGVGGKPIHAVSAVPGGMAFSLTGEKRAELEAMAKRSVEIARLAWPLVMQQMDKYADLVNGIGTMQSDFVGLTRNGKMEFYDGNVRAVDANAAQLADFPGRDYLGYIEETAEAYSYMKFTKLKKGNGFYRVGPLARVNVVDSIGTPEADKMLAEFRQKYGRVPQQSLLYHAARAIEYMAASEAALALLQDPSITDKNVRTPVTGVKNTRGVGVVEATRGTLIHDYTVDEKGFITKANLIVATGHNNRAIDRGVLQASQKLIHGDNVSEGTLNRIEMVVRAYDPCVSCATHAIGRMPMILTVMDSEGRIVREVRRC</sequence>
<feature type="binding site" evidence="6">
    <location>
        <position position="392"/>
    </location>
    <ligand>
        <name>Mg(2+)</name>
        <dbReference type="ChEBI" id="CHEBI:18420"/>
    </ligand>
</feature>
<dbReference type="Pfam" id="PF00374">
    <property type="entry name" value="NiFeSe_Hases"/>
    <property type="match status" value="2"/>
</dbReference>
<dbReference type="PANTHER" id="PTHR43600:SF2">
    <property type="entry name" value="F420-NON-REDUCING HYDROGENASE VHU SUBUNIT A"/>
    <property type="match status" value="1"/>
</dbReference>
<evidence type="ECO:0000256" key="6">
    <source>
        <dbReference type="PIRSR" id="PIRSR601501-1"/>
    </source>
</evidence>
<evidence type="ECO:0000256" key="4">
    <source>
        <dbReference type="ARBA" id="ARBA00022723"/>
    </source>
</evidence>
<dbReference type="PROSITE" id="PS00508">
    <property type="entry name" value="NI_HGENASE_L_2"/>
    <property type="match status" value="1"/>
</dbReference>
<dbReference type="GeneID" id="11970868"/>
<comment type="cofactor">
    <cofactor evidence="1 6">
        <name>Ni(2+)</name>
        <dbReference type="ChEBI" id="CHEBI:49786"/>
    </cofactor>
</comment>
<keyword evidence="6" id="KW-0460">Magnesium</keyword>
<protein>
    <submittedName>
        <fullName evidence="8">Coenzyme F420-non-reducing hydrogenase (Methyl viologen-reducing hydrogenase), alpha subunit</fullName>
    </submittedName>
</protein>
<keyword evidence="4 6" id="KW-0479">Metal-binding</keyword>
<dbReference type="SUPFAM" id="SSF56762">
    <property type="entry name" value="HydB/Nqo4-like"/>
    <property type="match status" value="1"/>
</dbReference>
<keyword evidence="5 7" id="KW-0560">Oxidoreductase</keyword>
<dbReference type="OrthoDB" id="42371at2157"/>
<dbReference type="PROSITE" id="PS00507">
    <property type="entry name" value="NI_HGENASE_L_1"/>
    <property type="match status" value="1"/>
</dbReference>
<feature type="binding site" evidence="6">
    <location>
        <position position="61"/>
    </location>
    <ligand>
        <name>Ni(2+)</name>
        <dbReference type="ChEBI" id="CHEBI:49786"/>
    </ligand>
</feature>
<evidence type="ECO:0000256" key="7">
    <source>
        <dbReference type="RuleBase" id="RU003896"/>
    </source>
</evidence>
<dbReference type="RefSeq" id="WP_014404721.1">
    <property type="nucleotide sequence ID" value="NC_017034.1"/>
</dbReference>
<dbReference type="GO" id="GO:0016151">
    <property type="term" value="F:nickel cation binding"/>
    <property type="evidence" value="ECO:0007669"/>
    <property type="project" value="InterPro"/>
</dbReference>
<dbReference type="PANTHER" id="PTHR43600">
    <property type="entry name" value="COENZYME F420 HYDROGENASE, SUBUNIT ALPHA"/>
    <property type="match status" value="1"/>
</dbReference>
<feature type="binding site" evidence="6">
    <location>
        <position position="64"/>
    </location>
    <ligand>
        <name>Fe cation</name>
        <dbReference type="ChEBI" id="CHEBI:24875"/>
    </ligand>
</feature>
<dbReference type="EMBL" id="CP003243">
    <property type="protein sequence ID" value="AFC98882.1"/>
    <property type="molecule type" value="Genomic_DNA"/>
</dbReference>
<evidence type="ECO:0000313" key="9">
    <source>
        <dbReference type="Proteomes" id="UP000005233"/>
    </source>
</evidence>
<name>H8I6J0_METCZ</name>
<dbReference type="STRING" id="1041930.Mtc_0109"/>
<organism evidence="8 9">
    <name type="scientific">Methanocella conradii (strain DSM 24694 / JCM 17849 / CGMCC 1.5162 / HZ254)</name>
    <dbReference type="NCBI Taxonomy" id="1041930"/>
    <lineage>
        <taxon>Archaea</taxon>
        <taxon>Methanobacteriati</taxon>
        <taxon>Methanobacteriota</taxon>
        <taxon>Stenosarchaea group</taxon>
        <taxon>Methanomicrobia</taxon>
        <taxon>Methanocellales</taxon>
        <taxon>Methanocellaceae</taxon>
        <taxon>Methanocella</taxon>
    </lineage>
</organism>
<comment type="cofactor">
    <cofactor evidence="6">
        <name>Fe cation</name>
        <dbReference type="ChEBI" id="CHEBI:24875"/>
    </cofactor>
</comment>
<proteinExistence type="inferred from homology"/>
<evidence type="ECO:0000313" key="8">
    <source>
        <dbReference type="EMBL" id="AFC98882.1"/>
    </source>
</evidence>
<evidence type="ECO:0000256" key="3">
    <source>
        <dbReference type="ARBA" id="ARBA00022596"/>
    </source>
</evidence>
<dbReference type="HOGENOM" id="CLU_044556_0_0_2"/>
<evidence type="ECO:0000256" key="2">
    <source>
        <dbReference type="ARBA" id="ARBA00009292"/>
    </source>
</evidence>
<feature type="binding site" evidence="6">
    <location>
        <position position="64"/>
    </location>
    <ligand>
        <name>Ni(2+)</name>
        <dbReference type="ChEBI" id="CHEBI:49786"/>
    </ligand>
</feature>
<dbReference type="InterPro" id="IPR001501">
    <property type="entry name" value="Ni-dep_hyd_lsu"/>
</dbReference>
<dbReference type="InterPro" id="IPR029014">
    <property type="entry name" value="NiFe-Hase_large"/>
</dbReference>
<dbReference type="GO" id="GO:0008901">
    <property type="term" value="F:ferredoxin hydrogenase activity"/>
    <property type="evidence" value="ECO:0007669"/>
    <property type="project" value="InterPro"/>
</dbReference>
<reference evidence="8 9" key="1">
    <citation type="journal article" date="2012" name="J. Bacteriol.">
        <title>Complete genome sequence of a thermophilic methanogen, Methanocella conradii HZ254, isolated from Chinese rice field soil.</title>
        <authorList>
            <person name="Lu Z."/>
            <person name="Lu Y."/>
        </authorList>
    </citation>
    <scope>NUCLEOTIDE SEQUENCE [LARGE SCALE GENOMIC DNA]</scope>
    <source>
        <strain evidence="9">DSM 24694 / JCM 17849 / CGMCC 1.5162 / HZ254</strain>
    </source>
</reference>
<feature type="binding site" evidence="6">
    <location>
        <position position="444"/>
    </location>
    <ligand>
        <name>Mg(2+)</name>
        <dbReference type="ChEBI" id="CHEBI:18420"/>
    </ligand>
</feature>
<dbReference type="Proteomes" id="UP000005233">
    <property type="component" value="Chromosome"/>
</dbReference>
<dbReference type="KEGG" id="mez:Mtc_0109"/>
<keyword evidence="9" id="KW-1185">Reference proteome</keyword>
<keyword evidence="6" id="KW-0408">Iron</keyword>
<dbReference type="AlphaFoldDB" id="H8I6J0"/>
<keyword evidence="3 6" id="KW-0533">Nickel</keyword>
<comment type="similarity">
    <text evidence="2 7">Belongs to the [NiFe]/[NiFeSe] hydrogenase large subunit family.</text>
</comment>
<evidence type="ECO:0000256" key="5">
    <source>
        <dbReference type="ARBA" id="ARBA00023002"/>
    </source>
</evidence>
<feature type="binding site" evidence="6">
    <location>
        <position position="42"/>
    </location>
    <ligand>
        <name>Mg(2+)</name>
        <dbReference type="ChEBI" id="CHEBI:18420"/>
    </ligand>
</feature>
<feature type="binding site" evidence="6">
    <location>
        <position position="438"/>
    </location>
    <ligand>
        <name>Ni(2+)</name>
        <dbReference type="ChEBI" id="CHEBI:49786"/>
    </ligand>
</feature>
<feature type="binding site" evidence="6">
    <location>
        <position position="441"/>
    </location>
    <ligand>
        <name>Fe cation</name>
        <dbReference type="ChEBI" id="CHEBI:24875"/>
    </ligand>
</feature>